<dbReference type="InterPro" id="IPR044808">
    <property type="entry name" value="ERF_plant"/>
</dbReference>
<dbReference type="Gene3D" id="3.30.730.10">
    <property type="entry name" value="AP2/ERF domain"/>
    <property type="match status" value="1"/>
</dbReference>
<dbReference type="PROSITE" id="PS51032">
    <property type="entry name" value="AP2_ERF"/>
    <property type="match status" value="1"/>
</dbReference>
<evidence type="ECO:0000256" key="3">
    <source>
        <dbReference type="ARBA" id="ARBA00023125"/>
    </source>
</evidence>
<dbReference type="PANTHER" id="PTHR31190">
    <property type="entry name" value="DNA-BINDING DOMAIN"/>
    <property type="match status" value="1"/>
</dbReference>
<evidence type="ECO:0000313" key="8">
    <source>
        <dbReference type="EMBL" id="KAK7286983.1"/>
    </source>
</evidence>
<dbReference type="AlphaFoldDB" id="A0AAN9P6A3"/>
<dbReference type="GO" id="GO:0005634">
    <property type="term" value="C:nucleus"/>
    <property type="evidence" value="ECO:0007669"/>
    <property type="project" value="UniProtKB-SubCell"/>
</dbReference>
<comment type="caution">
    <text evidence="8">The sequence shown here is derived from an EMBL/GenBank/DDBJ whole genome shotgun (WGS) entry which is preliminary data.</text>
</comment>
<dbReference type="GO" id="GO:0003700">
    <property type="term" value="F:DNA-binding transcription factor activity"/>
    <property type="evidence" value="ECO:0007669"/>
    <property type="project" value="InterPro"/>
</dbReference>
<comment type="similarity">
    <text evidence="6">Belongs to the AP2/ERF transcription factor family. ERF subfamily.</text>
</comment>
<reference evidence="8 9" key="1">
    <citation type="submission" date="2024-01" db="EMBL/GenBank/DDBJ databases">
        <title>The genomes of 5 underutilized Papilionoideae crops provide insights into root nodulation and disease resistance.</title>
        <authorList>
            <person name="Yuan L."/>
        </authorList>
    </citation>
    <scope>NUCLEOTIDE SEQUENCE [LARGE SCALE GENOMIC DNA]</scope>
    <source>
        <strain evidence="8">LY-2023</strain>
        <tissue evidence="8">Leaf</tissue>
    </source>
</reference>
<evidence type="ECO:0000256" key="2">
    <source>
        <dbReference type="ARBA" id="ARBA00023015"/>
    </source>
</evidence>
<dbReference type="GO" id="GO:0003677">
    <property type="term" value="F:DNA binding"/>
    <property type="evidence" value="ECO:0007669"/>
    <property type="project" value="UniProtKB-KW"/>
</dbReference>
<evidence type="ECO:0000259" key="7">
    <source>
        <dbReference type="PROSITE" id="PS51032"/>
    </source>
</evidence>
<dbReference type="SUPFAM" id="SSF54171">
    <property type="entry name" value="DNA-binding domain"/>
    <property type="match status" value="1"/>
</dbReference>
<organism evidence="8 9">
    <name type="scientific">Clitoria ternatea</name>
    <name type="common">Butterfly pea</name>
    <dbReference type="NCBI Taxonomy" id="43366"/>
    <lineage>
        <taxon>Eukaryota</taxon>
        <taxon>Viridiplantae</taxon>
        <taxon>Streptophyta</taxon>
        <taxon>Embryophyta</taxon>
        <taxon>Tracheophyta</taxon>
        <taxon>Spermatophyta</taxon>
        <taxon>Magnoliopsida</taxon>
        <taxon>eudicotyledons</taxon>
        <taxon>Gunneridae</taxon>
        <taxon>Pentapetalae</taxon>
        <taxon>rosids</taxon>
        <taxon>fabids</taxon>
        <taxon>Fabales</taxon>
        <taxon>Fabaceae</taxon>
        <taxon>Papilionoideae</taxon>
        <taxon>50 kb inversion clade</taxon>
        <taxon>NPAAA clade</taxon>
        <taxon>indigoferoid/millettioid clade</taxon>
        <taxon>Phaseoleae</taxon>
        <taxon>Clitoria</taxon>
    </lineage>
</organism>
<feature type="domain" description="AP2/ERF" evidence="7">
    <location>
        <begin position="116"/>
        <end position="174"/>
    </location>
</feature>
<accession>A0AAN9P6A3</accession>
<name>A0AAN9P6A3_CLITE</name>
<dbReference type="CDD" id="cd00018">
    <property type="entry name" value="AP2"/>
    <property type="match status" value="1"/>
</dbReference>
<dbReference type="Proteomes" id="UP001359559">
    <property type="component" value="Unassembled WGS sequence"/>
</dbReference>
<dbReference type="InterPro" id="IPR001471">
    <property type="entry name" value="AP2/ERF_dom"/>
</dbReference>
<keyword evidence="3" id="KW-0238">DNA-binding</keyword>
<dbReference type="PRINTS" id="PR00367">
    <property type="entry name" value="ETHRSPELEMNT"/>
</dbReference>
<keyword evidence="4" id="KW-0804">Transcription</keyword>
<evidence type="ECO:0000313" key="9">
    <source>
        <dbReference type="Proteomes" id="UP001359559"/>
    </source>
</evidence>
<keyword evidence="9" id="KW-1185">Reference proteome</keyword>
<dbReference type="EMBL" id="JAYKXN010000005">
    <property type="protein sequence ID" value="KAK7286983.1"/>
    <property type="molecule type" value="Genomic_DNA"/>
</dbReference>
<dbReference type="FunFam" id="3.30.730.10:FF:000001">
    <property type="entry name" value="Ethylene-responsive transcription factor 2"/>
    <property type="match status" value="1"/>
</dbReference>
<dbReference type="Pfam" id="PF00847">
    <property type="entry name" value="AP2"/>
    <property type="match status" value="1"/>
</dbReference>
<protein>
    <recommendedName>
        <fullName evidence="7">AP2/ERF domain-containing protein</fullName>
    </recommendedName>
</protein>
<sequence length="230" mass="25752">MNSHASDTNVSNVLEHIEHPETATFHDVPAPLFCRSSSFRNIFLAENWAELPLKEDDTDDMVIYGALRDAATVGWLPLPGNGVSNVDGMVKIENESKNSGIVAAREEHAPPKKAWSYRGVRRRPWGKYAAEIRDTKGNGMRVWLGTYERAEDAALAYDRAAFKMRGSKAKLNFPHLIGSDQIEPVRVTLKKRSSDIPLPMATKRIKDGSLAALEVDDSNMWQFSIDTQRQ</sequence>
<gene>
    <name evidence="8" type="ORF">RJT34_22373</name>
</gene>
<dbReference type="GO" id="GO:0009873">
    <property type="term" value="P:ethylene-activated signaling pathway"/>
    <property type="evidence" value="ECO:0007669"/>
    <property type="project" value="InterPro"/>
</dbReference>
<proteinExistence type="inferred from homology"/>
<evidence type="ECO:0000256" key="5">
    <source>
        <dbReference type="ARBA" id="ARBA00023242"/>
    </source>
</evidence>
<dbReference type="InterPro" id="IPR016177">
    <property type="entry name" value="DNA-bd_dom_sf"/>
</dbReference>
<evidence type="ECO:0000256" key="6">
    <source>
        <dbReference type="ARBA" id="ARBA00024343"/>
    </source>
</evidence>
<dbReference type="InterPro" id="IPR036955">
    <property type="entry name" value="AP2/ERF_dom_sf"/>
</dbReference>
<evidence type="ECO:0000256" key="1">
    <source>
        <dbReference type="ARBA" id="ARBA00004123"/>
    </source>
</evidence>
<comment type="subcellular location">
    <subcellularLocation>
        <location evidence="1">Nucleus</location>
    </subcellularLocation>
</comment>
<keyword evidence="5" id="KW-0539">Nucleus</keyword>
<evidence type="ECO:0000256" key="4">
    <source>
        <dbReference type="ARBA" id="ARBA00023163"/>
    </source>
</evidence>
<dbReference type="PANTHER" id="PTHR31190:SF449">
    <property type="entry name" value="AP2_ERF DOMAIN-CONTAINING PROTEIN"/>
    <property type="match status" value="1"/>
</dbReference>
<keyword evidence="2" id="KW-0805">Transcription regulation</keyword>
<dbReference type="SMART" id="SM00380">
    <property type="entry name" value="AP2"/>
    <property type="match status" value="1"/>
</dbReference>